<accession>A0A6C0CGR4</accession>
<evidence type="ECO:0000256" key="1">
    <source>
        <dbReference type="SAM" id="MobiDB-lite"/>
    </source>
</evidence>
<reference evidence="2" key="1">
    <citation type="journal article" date="2020" name="Nature">
        <title>Giant virus diversity and host interactions through global metagenomics.</title>
        <authorList>
            <person name="Schulz F."/>
            <person name="Roux S."/>
            <person name="Paez-Espino D."/>
            <person name="Jungbluth S."/>
            <person name="Walsh D.A."/>
            <person name="Denef V.J."/>
            <person name="McMahon K.D."/>
            <person name="Konstantinidis K.T."/>
            <person name="Eloe-Fadrosh E.A."/>
            <person name="Kyrpides N.C."/>
            <person name="Woyke T."/>
        </authorList>
    </citation>
    <scope>NUCLEOTIDE SEQUENCE</scope>
    <source>
        <strain evidence="2">GVMAG-M-3300021120-1</strain>
    </source>
</reference>
<protein>
    <submittedName>
        <fullName evidence="2">Uncharacterized protein</fullName>
    </submittedName>
</protein>
<feature type="compositionally biased region" description="Low complexity" evidence="1">
    <location>
        <begin position="38"/>
        <end position="49"/>
    </location>
</feature>
<feature type="region of interest" description="Disordered" evidence="1">
    <location>
        <begin position="29"/>
        <end position="101"/>
    </location>
</feature>
<sequence length="156" mass="15742">MQKYWKFILLAVVVAGILYYLTRSNREGLTSNPSVENPLPGQGPQAGQGTSMTMSPPPSASGSSSGSNLASSSSPVGGTSSTGATGATGATGSTSSSTTDVDKEIAKTNLKRDMRSLYSIYNGLGANNQQLGNPITSQITGAAPALAALATAINKL</sequence>
<name>A0A6C0CGR4_9ZZZZ</name>
<feature type="compositionally biased region" description="Low complexity" evidence="1">
    <location>
        <begin position="60"/>
        <end position="99"/>
    </location>
</feature>
<proteinExistence type="predicted"/>
<dbReference type="AlphaFoldDB" id="A0A6C0CGR4"/>
<dbReference type="EMBL" id="MN739416">
    <property type="protein sequence ID" value="QHT03778.1"/>
    <property type="molecule type" value="Genomic_DNA"/>
</dbReference>
<evidence type="ECO:0000313" key="2">
    <source>
        <dbReference type="EMBL" id="QHT03778.1"/>
    </source>
</evidence>
<organism evidence="2">
    <name type="scientific">viral metagenome</name>
    <dbReference type="NCBI Taxonomy" id="1070528"/>
    <lineage>
        <taxon>unclassified sequences</taxon>
        <taxon>metagenomes</taxon>
        <taxon>organismal metagenomes</taxon>
    </lineage>
</organism>